<keyword evidence="1" id="KW-0812">Transmembrane</keyword>
<protein>
    <submittedName>
        <fullName evidence="2">Uncharacterized protein</fullName>
    </submittedName>
</protein>
<feature type="transmembrane region" description="Helical" evidence="1">
    <location>
        <begin position="48"/>
        <end position="70"/>
    </location>
</feature>
<proteinExistence type="evidence at transcript level"/>
<organism evidence="2">
    <name type="scientific">Ixodes ricinus</name>
    <name type="common">Common tick</name>
    <name type="synonym">Acarus ricinus</name>
    <dbReference type="NCBI Taxonomy" id="34613"/>
    <lineage>
        <taxon>Eukaryota</taxon>
        <taxon>Metazoa</taxon>
        <taxon>Ecdysozoa</taxon>
        <taxon>Arthropoda</taxon>
        <taxon>Chelicerata</taxon>
        <taxon>Arachnida</taxon>
        <taxon>Acari</taxon>
        <taxon>Parasitiformes</taxon>
        <taxon>Ixodida</taxon>
        <taxon>Ixodoidea</taxon>
        <taxon>Ixodidae</taxon>
        <taxon>Ixodinae</taxon>
        <taxon>Ixodes</taxon>
    </lineage>
</organism>
<name>A0A0K8RD09_IXORI</name>
<evidence type="ECO:0000313" key="2">
    <source>
        <dbReference type="EMBL" id="JAA68723.1"/>
    </source>
</evidence>
<reference evidence="2" key="1">
    <citation type="submission" date="2012-12" db="EMBL/GenBank/DDBJ databases">
        <title>Identification and characterization of a phenylalanine ammonia-lyase gene family in Isatis indigotica Fort.</title>
        <authorList>
            <person name="Liu Q."/>
            <person name="Chen J."/>
            <person name="Zhou X."/>
            <person name="Di P."/>
            <person name="Xiao Y."/>
            <person name="Xuan H."/>
            <person name="Zhang L."/>
            <person name="Chen W."/>
        </authorList>
    </citation>
    <scope>NUCLEOTIDE SEQUENCE</scope>
    <source>
        <tissue evidence="2">Salivary gland</tissue>
    </source>
</reference>
<dbReference type="AlphaFoldDB" id="A0A0K8RD09"/>
<keyword evidence="1" id="KW-0472">Membrane</keyword>
<feature type="transmembrane region" description="Helical" evidence="1">
    <location>
        <begin position="82"/>
        <end position="105"/>
    </location>
</feature>
<dbReference type="EMBL" id="GADI01005085">
    <property type="protein sequence ID" value="JAA68723.1"/>
    <property type="molecule type" value="mRNA"/>
</dbReference>
<keyword evidence="1" id="KW-1133">Transmembrane helix</keyword>
<sequence>MAAQAATSKVQEALNTPFDFRMIGSETAPASTQIIFRYSSSPKSAMSLAFWSQGFQTTVSGKFFLIIFTVEPFSLQECFSPVFLYTLSVALLMQTNSAVSVFSLFPSTLSRRE</sequence>
<evidence type="ECO:0000256" key="1">
    <source>
        <dbReference type="SAM" id="Phobius"/>
    </source>
</evidence>
<accession>A0A0K8RD09</accession>